<protein>
    <submittedName>
        <fullName evidence="2">DUF885 domain-containing protein</fullName>
    </submittedName>
</protein>
<keyword evidence="1" id="KW-0732">Signal</keyword>
<dbReference type="Proteomes" id="UP000722336">
    <property type="component" value="Unassembled WGS sequence"/>
</dbReference>
<dbReference type="EMBL" id="JAGSPA010000004">
    <property type="protein sequence ID" value="MBV7257486.1"/>
    <property type="molecule type" value="Genomic_DNA"/>
</dbReference>
<evidence type="ECO:0000313" key="3">
    <source>
        <dbReference type="Proteomes" id="UP000722336"/>
    </source>
</evidence>
<feature type="chain" id="PRO_5046622460" evidence="1">
    <location>
        <begin position="20"/>
        <end position="605"/>
    </location>
</feature>
<dbReference type="Pfam" id="PF05960">
    <property type="entry name" value="DUF885"/>
    <property type="match status" value="1"/>
</dbReference>
<evidence type="ECO:0000313" key="2">
    <source>
        <dbReference type="EMBL" id="MBV7257486.1"/>
    </source>
</evidence>
<dbReference type="PANTHER" id="PTHR33361:SF16">
    <property type="entry name" value="DUF885 DOMAIN-CONTAINING PROTEIN"/>
    <property type="match status" value="1"/>
</dbReference>
<gene>
    <name evidence="2" type="ORF">KCG44_11880</name>
</gene>
<dbReference type="InterPro" id="IPR010281">
    <property type="entry name" value="DUF885"/>
</dbReference>
<evidence type="ECO:0000256" key="1">
    <source>
        <dbReference type="SAM" id="SignalP"/>
    </source>
</evidence>
<organism evidence="2 3">
    <name type="scientific">Pacificimonas pallii</name>
    <dbReference type="NCBI Taxonomy" id="2827236"/>
    <lineage>
        <taxon>Bacteria</taxon>
        <taxon>Pseudomonadati</taxon>
        <taxon>Pseudomonadota</taxon>
        <taxon>Alphaproteobacteria</taxon>
        <taxon>Sphingomonadales</taxon>
        <taxon>Sphingosinicellaceae</taxon>
        <taxon>Pacificimonas</taxon>
    </lineage>
</organism>
<dbReference type="RefSeq" id="WP_218446336.1">
    <property type="nucleotide sequence ID" value="NZ_JAGSPA010000004.1"/>
</dbReference>
<feature type="signal peptide" evidence="1">
    <location>
        <begin position="1"/>
        <end position="19"/>
    </location>
</feature>
<proteinExistence type="predicted"/>
<accession>A0ABS6SHU1</accession>
<dbReference type="PANTHER" id="PTHR33361">
    <property type="entry name" value="GLR0591 PROTEIN"/>
    <property type="match status" value="1"/>
</dbReference>
<comment type="caution">
    <text evidence="2">The sequence shown here is derived from an EMBL/GenBank/DDBJ whole genome shotgun (WGS) entry which is preliminary data.</text>
</comment>
<keyword evidence="3" id="KW-1185">Reference proteome</keyword>
<sequence length="605" mass="68317">MKLPGNILMIGITMTASLAAVPAAAEDQELYALLGTIYENDIAESPMLSASLGLDRDSDRWDDMSGDALDRKAERTRRELAALRAQFDPERLSPRALLHYRVLEDELQLRLERDRWRYHHYPLNQIVGLHLSIPGTLTKQHPVADKVDAEAYIARLEAVGPLLGDFVQHMEARTSRGLYGPRTVYPRLLEGARALVTGAPFDADGDNLIWADFREKVAALDVTEDERDALLHRASAALKASFRPGYERLIAQLEREQRASPVDGGVWQLADGDEYYAFLVRQFTTTDLTPAEIHELGLREVKRIHTEMDAIRTQVGFDGDLQAFFAHLQTDPRYYLPDTEEGRLAYLATARADLARMKANITRAFYAAPPIDLEVRRFEPYREKSSAGALYEEGTADGSRPGRVFLKLDDMGGMALHDREALIYHEGLPGHHMQISTILADSEMPELRKLSLWYSNSAYVEGWALYAEALAKELGGYQSPYSDFGRLSAELWRATRLVVDSGLHYKRWTPEQAIAYLEANTPSAREANIRAVDRYLAVPGQATSFKVGMIRIQEKREDARARLGDRFDIRGYHQAVLENGYVPLWAMEGWVDHWVEQQLDGSEAQ</sequence>
<name>A0ABS6SHU1_9SPHN</name>
<reference evidence="2 3" key="1">
    <citation type="submission" date="2021-04" db="EMBL/GenBank/DDBJ databases">
        <authorList>
            <person name="Pira H."/>
            <person name="Risdian C."/>
            <person name="Wink J."/>
        </authorList>
    </citation>
    <scope>NUCLEOTIDE SEQUENCE [LARGE SCALE GENOMIC DNA]</scope>
    <source>
        <strain evidence="2 3">WHA3</strain>
    </source>
</reference>